<protein>
    <recommendedName>
        <fullName evidence="5">Elongator complex protein 4</fullName>
    </recommendedName>
</protein>
<evidence type="ECO:0000256" key="2">
    <source>
        <dbReference type="ARBA" id="ARBA00004496"/>
    </source>
</evidence>
<evidence type="ECO:0000256" key="5">
    <source>
        <dbReference type="ARBA" id="ARBA00020265"/>
    </source>
</evidence>
<dbReference type="PANTHER" id="PTHR12896">
    <property type="entry name" value="PAX6 NEIGHBOR PROTEIN PAXNEB"/>
    <property type="match status" value="1"/>
</dbReference>
<dbReference type="PANTHER" id="PTHR12896:SF1">
    <property type="entry name" value="ELONGATOR COMPLEX PROTEIN 4"/>
    <property type="match status" value="1"/>
</dbReference>
<evidence type="ECO:0000256" key="3">
    <source>
        <dbReference type="ARBA" id="ARBA00005043"/>
    </source>
</evidence>
<evidence type="ECO:0000256" key="4">
    <source>
        <dbReference type="ARBA" id="ARBA00007573"/>
    </source>
</evidence>
<evidence type="ECO:0000256" key="1">
    <source>
        <dbReference type="ARBA" id="ARBA00004123"/>
    </source>
</evidence>
<dbReference type="GO" id="GO:0033588">
    <property type="term" value="C:elongator holoenzyme complex"/>
    <property type="evidence" value="ECO:0007669"/>
    <property type="project" value="InterPro"/>
</dbReference>
<comment type="caution">
    <text evidence="10">The sequence shown here is derived from an EMBL/GenBank/DDBJ whole genome shotgun (WGS) entry which is preliminary data.</text>
</comment>
<keyword evidence="7" id="KW-0819">tRNA processing</keyword>
<dbReference type="GO" id="GO:0005737">
    <property type="term" value="C:cytoplasm"/>
    <property type="evidence" value="ECO:0007669"/>
    <property type="project" value="UniProtKB-SubCell"/>
</dbReference>
<sequence length="384" mass="41963">MSFRKRNEIVGRAPTTRPLTRAPARSPVPTSVSPKPQKPESTVGVIPSPVTSQPTVSTGCADLDKILHHMGLPLGNTLLLEESGTTDFTSVLLRGFAAQGVMHNRVEKGKLACHVVVVGPPAAWAVDLPGEYKGSSKEQKQARIAAEKARVSVANMADSDLKIAWRYGLRPQGESTSETENGVNEHYSTQFDITQRLVPAASSTDISFVPLSGSYGSVMAQISHIVESHSRQQKVVRIVLPGFLNPSMYSASWSSPSVVIPFFHSLRALVTNSPRVVLAASLPLDLYPRHGILTQVFESLADGVIHLQPFNAELAALVERAYKNQPAKIQQGLVHVIKVPVLSARGMMMVRNGEYAFKNGRKKFEIEEWGIPVEDEEPEKEMDF</sequence>
<dbReference type="InterPro" id="IPR027417">
    <property type="entry name" value="P-loop_NTPase"/>
</dbReference>
<comment type="similarity">
    <text evidence="4">Belongs to the ELP4 family.</text>
</comment>
<comment type="pathway">
    <text evidence="3">tRNA modification; 5-methoxycarbonylmethyl-2-thiouridine-tRNA biosynthesis.</text>
</comment>
<dbReference type="Pfam" id="PF05625">
    <property type="entry name" value="PAXNEB"/>
    <property type="match status" value="1"/>
</dbReference>
<dbReference type="AlphaFoldDB" id="A0AA91T101"/>
<dbReference type="CDD" id="cd19494">
    <property type="entry name" value="Elp4"/>
    <property type="match status" value="1"/>
</dbReference>
<dbReference type="Gene3D" id="3.40.50.300">
    <property type="entry name" value="P-loop containing nucleotide triphosphate hydrolases"/>
    <property type="match status" value="1"/>
</dbReference>
<evidence type="ECO:0000256" key="7">
    <source>
        <dbReference type="ARBA" id="ARBA00022694"/>
    </source>
</evidence>
<reference evidence="10 11" key="1">
    <citation type="submission" date="2017-04" db="EMBL/GenBank/DDBJ databases">
        <title>Draft genome of the yeast Clavispora lusitaniae type strain CBS 6936.</title>
        <authorList>
            <person name="Durrens P."/>
            <person name="Klopp C."/>
            <person name="Biteau N."/>
            <person name="Fitton-Ouhabi V."/>
            <person name="Dementhon K."/>
            <person name="Accoceberry I."/>
            <person name="Sherman D.J."/>
            <person name="Noel T."/>
        </authorList>
    </citation>
    <scope>NUCLEOTIDE SEQUENCE [LARGE SCALE GENOMIC DNA]</scope>
    <source>
        <strain evidence="10 11">CBS 6936</strain>
    </source>
</reference>
<evidence type="ECO:0000256" key="8">
    <source>
        <dbReference type="ARBA" id="ARBA00023242"/>
    </source>
</evidence>
<evidence type="ECO:0000256" key="9">
    <source>
        <dbReference type="SAM" id="MobiDB-lite"/>
    </source>
</evidence>
<dbReference type="GO" id="GO:0002098">
    <property type="term" value="P:tRNA wobble uridine modification"/>
    <property type="evidence" value="ECO:0007669"/>
    <property type="project" value="InterPro"/>
</dbReference>
<evidence type="ECO:0000256" key="6">
    <source>
        <dbReference type="ARBA" id="ARBA00022490"/>
    </source>
</evidence>
<evidence type="ECO:0000313" key="11">
    <source>
        <dbReference type="Proteomes" id="UP000195602"/>
    </source>
</evidence>
<name>A0AA91T101_CLALS</name>
<dbReference type="GO" id="GO:0008023">
    <property type="term" value="C:transcription elongation factor complex"/>
    <property type="evidence" value="ECO:0007669"/>
    <property type="project" value="TreeGrafter"/>
</dbReference>
<dbReference type="InterPro" id="IPR008728">
    <property type="entry name" value="Elongator_complex_protein_4"/>
</dbReference>
<organism evidence="10 11">
    <name type="scientific">Clavispora lusitaniae</name>
    <name type="common">Candida lusitaniae</name>
    <dbReference type="NCBI Taxonomy" id="36911"/>
    <lineage>
        <taxon>Eukaryota</taxon>
        <taxon>Fungi</taxon>
        <taxon>Dikarya</taxon>
        <taxon>Ascomycota</taxon>
        <taxon>Saccharomycotina</taxon>
        <taxon>Pichiomycetes</taxon>
        <taxon>Metschnikowiaceae</taxon>
        <taxon>Clavispora</taxon>
    </lineage>
</organism>
<accession>A0AA91T101</accession>
<feature type="region of interest" description="Disordered" evidence="9">
    <location>
        <begin position="1"/>
        <end position="54"/>
    </location>
</feature>
<evidence type="ECO:0000313" key="10">
    <source>
        <dbReference type="EMBL" id="OVF07516.1"/>
    </source>
</evidence>
<proteinExistence type="inferred from homology"/>
<gene>
    <name evidence="10" type="ORF">A9F13_12g00330</name>
</gene>
<dbReference type="Proteomes" id="UP000195602">
    <property type="component" value="Unassembled WGS sequence"/>
</dbReference>
<dbReference type="EMBL" id="LYUB02000012">
    <property type="protein sequence ID" value="OVF07516.1"/>
    <property type="molecule type" value="Genomic_DNA"/>
</dbReference>
<keyword evidence="8" id="KW-0539">Nucleus</keyword>
<keyword evidence="6" id="KW-0963">Cytoplasm</keyword>
<dbReference type="KEGG" id="clus:A9F13_12g00330"/>
<comment type="subcellular location">
    <subcellularLocation>
        <location evidence="2">Cytoplasm</location>
    </subcellularLocation>
    <subcellularLocation>
        <location evidence="1">Nucleus</location>
    </subcellularLocation>
</comment>